<comment type="caution">
    <text evidence="2">The sequence shown here is derived from an EMBL/GenBank/DDBJ whole genome shotgun (WGS) entry which is preliminary data.</text>
</comment>
<organism evidence="2 3">
    <name type="scientific">Nocardia niwae</name>
    <dbReference type="NCBI Taxonomy" id="626084"/>
    <lineage>
        <taxon>Bacteria</taxon>
        <taxon>Bacillati</taxon>
        <taxon>Actinomycetota</taxon>
        <taxon>Actinomycetes</taxon>
        <taxon>Mycobacteriales</taxon>
        <taxon>Nocardiaceae</taxon>
        <taxon>Nocardia</taxon>
    </lineage>
</organism>
<dbReference type="EMBL" id="JBEYBR010000017">
    <property type="protein sequence ID" value="MEU2121977.1"/>
    <property type="molecule type" value="Genomic_DNA"/>
</dbReference>
<gene>
    <name evidence="2" type="ORF">ABZ507_09080</name>
</gene>
<feature type="region of interest" description="Disordered" evidence="1">
    <location>
        <begin position="28"/>
        <end position="59"/>
    </location>
</feature>
<proteinExistence type="predicted"/>
<sequence length="59" mass="6367">MVITMMDDAAETRSVRVDIRHRSVASPTPAIRSLGATPTSAVRPRSRGHWSSVMPTGCC</sequence>
<reference evidence="2 3" key="1">
    <citation type="submission" date="2024-06" db="EMBL/GenBank/DDBJ databases">
        <title>The Natural Products Discovery Center: Release of the First 8490 Sequenced Strains for Exploring Actinobacteria Biosynthetic Diversity.</title>
        <authorList>
            <person name="Kalkreuter E."/>
            <person name="Kautsar S.A."/>
            <person name="Yang D."/>
            <person name="Bader C.D."/>
            <person name="Teijaro C.N."/>
            <person name="Fluegel L."/>
            <person name="Davis C.M."/>
            <person name="Simpson J.R."/>
            <person name="Lauterbach L."/>
            <person name="Steele A.D."/>
            <person name="Gui C."/>
            <person name="Meng S."/>
            <person name="Li G."/>
            <person name="Viehrig K."/>
            <person name="Ye F."/>
            <person name="Su P."/>
            <person name="Kiefer A.F."/>
            <person name="Nichols A."/>
            <person name="Cepeda A.J."/>
            <person name="Yan W."/>
            <person name="Fan B."/>
            <person name="Jiang Y."/>
            <person name="Adhikari A."/>
            <person name="Zheng C.-J."/>
            <person name="Schuster L."/>
            <person name="Cowan T.M."/>
            <person name="Smanski M.J."/>
            <person name="Chevrette M.G."/>
            <person name="De Carvalho L.P.S."/>
            <person name="Shen B."/>
        </authorList>
    </citation>
    <scope>NUCLEOTIDE SEQUENCE [LARGE SCALE GENOMIC DNA]</scope>
    <source>
        <strain evidence="2 3">NPDC019434</strain>
    </source>
</reference>
<name>A0ABV2X7W0_9NOCA</name>
<evidence type="ECO:0000313" key="3">
    <source>
        <dbReference type="Proteomes" id="UP001550535"/>
    </source>
</evidence>
<accession>A0ABV2X7W0</accession>
<evidence type="ECO:0000313" key="2">
    <source>
        <dbReference type="EMBL" id="MEU2121977.1"/>
    </source>
</evidence>
<dbReference type="Proteomes" id="UP001550535">
    <property type="component" value="Unassembled WGS sequence"/>
</dbReference>
<keyword evidence="3" id="KW-1185">Reference proteome</keyword>
<dbReference type="RefSeq" id="WP_157114898.1">
    <property type="nucleotide sequence ID" value="NZ_JBEYBM010000011.1"/>
</dbReference>
<protein>
    <submittedName>
        <fullName evidence="2">Uncharacterized protein</fullName>
    </submittedName>
</protein>
<evidence type="ECO:0000256" key="1">
    <source>
        <dbReference type="SAM" id="MobiDB-lite"/>
    </source>
</evidence>